<evidence type="ECO:0000256" key="2">
    <source>
        <dbReference type="ARBA" id="ARBA00004202"/>
    </source>
</evidence>
<evidence type="ECO:0000256" key="1">
    <source>
        <dbReference type="ARBA" id="ARBA00003543"/>
    </source>
</evidence>
<comment type="function">
    <text evidence="1 11">Produces ATP from ADP in the presence of a proton gradient across the membrane.</text>
</comment>
<evidence type="ECO:0000256" key="6">
    <source>
        <dbReference type="ARBA" id="ARBA00022781"/>
    </source>
</evidence>
<dbReference type="PANTHER" id="PTHR13822:SF10">
    <property type="entry name" value="ATP SYNTHASE EPSILON CHAIN, CHLOROPLASTIC"/>
    <property type="match status" value="1"/>
</dbReference>
<sequence>MAIQVDVVTPEKMIFSGEVDMVTLPGTNGQMGILRGHAPLLSTLDIGEIVLHRREGNEYIAVSGGVVEVRPDKVTILADVAESSAEIDEQRAQAALERARKLLAENPPPQKMPEIMASLRRSTLRLKVARRRAGRRTTAAPHFEDEGENH</sequence>
<dbReference type="PATRIC" id="fig|926550.5.peg.533"/>
<evidence type="ECO:0000259" key="15">
    <source>
        <dbReference type="Pfam" id="PF02823"/>
    </source>
</evidence>
<dbReference type="FunFam" id="2.60.15.10:FF:000001">
    <property type="entry name" value="ATP synthase epsilon chain"/>
    <property type="match status" value="1"/>
</dbReference>
<dbReference type="STRING" id="926550.CLDAP_05040"/>
<dbReference type="Gene3D" id="2.60.15.10">
    <property type="entry name" value="F0F1 ATP synthase delta/epsilon subunit, N-terminal"/>
    <property type="match status" value="1"/>
</dbReference>
<dbReference type="NCBIfam" id="TIGR01216">
    <property type="entry name" value="ATP_synt_epsi"/>
    <property type="match status" value="1"/>
</dbReference>
<dbReference type="InterPro" id="IPR001469">
    <property type="entry name" value="ATP_synth_F1_dsu/esu"/>
</dbReference>
<keyword evidence="7 11" id="KW-0406">Ion transport</keyword>
<feature type="region of interest" description="Disordered" evidence="13">
    <location>
        <begin position="130"/>
        <end position="150"/>
    </location>
</feature>
<evidence type="ECO:0000256" key="9">
    <source>
        <dbReference type="ARBA" id="ARBA00023196"/>
    </source>
</evidence>
<dbReference type="NCBIfam" id="NF009980">
    <property type="entry name" value="PRK13446.1"/>
    <property type="match status" value="1"/>
</dbReference>
<dbReference type="InterPro" id="IPR036771">
    <property type="entry name" value="ATPsynth_dsu/esu_N"/>
</dbReference>
<evidence type="ECO:0000256" key="13">
    <source>
        <dbReference type="SAM" id="MobiDB-lite"/>
    </source>
</evidence>
<accession>I0HZV6</accession>
<dbReference type="Pfam" id="PF00401">
    <property type="entry name" value="ATP-synt_DE"/>
    <property type="match status" value="1"/>
</dbReference>
<keyword evidence="8 11" id="KW-0472">Membrane</keyword>
<evidence type="ECO:0000313" key="17">
    <source>
        <dbReference type="Proteomes" id="UP000007880"/>
    </source>
</evidence>
<reference evidence="16 17" key="1">
    <citation type="submission" date="2012-02" db="EMBL/GenBank/DDBJ databases">
        <title>Complete genome sequence of Caldilinea aerophila DSM 14535 (= NBRC 102666).</title>
        <authorList>
            <person name="Oguchi A."/>
            <person name="Hosoyama A."/>
            <person name="Sekine M."/>
            <person name="Fukai R."/>
            <person name="Kato Y."/>
            <person name="Nakamura S."/>
            <person name="Hanada S."/>
            <person name="Yamazaki S."/>
            <person name="Fujita N."/>
        </authorList>
    </citation>
    <scope>NUCLEOTIDE SEQUENCE [LARGE SCALE GENOMIC DNA]</scope>
    <source>
        <strain evidence="17">DSM 14535 / JCM 11387 / NBRC 104270 / STL-6-O1</strain>
    </source>
</reference>
<comment type="subcellular location">
    <subcellularLocation>
        <location evidence="11">Cell inner membrane</location>
        <topology evidence="11">Peripheral membrane protein</topology>
    </subcellularLocation>
    <subcellularLocation>
        <location evidence="2">Cell membrane</location>
        <topology evidence="2">Peripheral membrane protein</topology>
    </subcellularLocation>
</comment>
<dbReference type="CDD" id="cd12152">
    <property type="entry name" value="F1-ATPase_delta"/>
    <property type="match status" value="1"/>
</dbReference>
<dbReference type="PANTHER" id="PTHR13822">
    <property type="entry name" value="ATP SYNTHASE DELTA/EPSILON CHAIN"/>
    <property type="match status" value="1"/>
</dbReference>
<dbReference type="HAMAP" id="MF_00530">
    <property type="entry name" value="ATP_synth_epsil_bac"/>
    <property type="match status" value="1"/>
</dbReference>
<dbReference type="KEGG" id="cap:CLDAP_05040"/>
<keyword evidence="9 11" id="KW-0139">CF(1)</keyword>
<dbReference type="RefSeq" id="WP_014431785.1">
    <property type="nucleotide sequence ID" value="NC_017079.1"/>
</dbReference>
<evidence type="ECO:0000259" key="14">
    <source>
        <dbReference type="Pfam" id="PF00401"/>
    </source>
</evidence>
<keyword evidence="5 11" id="KW-1003">Cell membrane</keyword>
<keyword evidence="6 11" id="KW-0375">Hydrogen ion transport</keyword>
<protein>
    <recommendedName>
        <fullName evidence="11">ATP synthase epsilon chain</fullName>
    </recommendedName>
    <alternativeName>
        <fullName evidence="11">ATP synthase F1 sector epsilon subunit</fullName>
    </alternativeName>
    <alternativeName>
        <fullName evidence="11">F-ATPase epsilon subunit</fullName>
    </alternativeName>
</protein>
<evidence type="ECO:0000256" key="12">
    <source>
        <dbReference type="RuleBase" id="RU003656"/>
    </source>
</evidence>
<dbReference type="InterPro" id="IPR036794">
    <property type="entry name" value="ATP_F1_dsu/esu_C_sf"/>
</dbReference>
<comment type="subunit">
    <text evidence="11 12">F-type ATPases have 2 components, CF(1) - the catalytic core - and CF(0) - the membrane proton channel. CF(1) has five subunits: alpha(3), beta(3), gamma(1), delta(1), epsilon(1). CF(0) has three main subunits: a, b and c.</text>
</comment>
<keyword evidence="10 11" id="KW-0066">ATP synthesis</keyword>
<keyword evidence="17" id="KW-1185">Reference proteome</keyword>
<dbReference type="SUPFAM" id="SSF46604">
    <property type="entry name" value="Epsilon subunit of F1F0-ATP synthase C-terminal domain"/>
    <property type="match status" value="1"/>
</dbReference>
<feature type="domain" description="ATP synthase epsilon subunit C-terminal" evidence="14">
    <location>
        <begin position="86"/>
        <end position="129"/>
    </location>
</feature>
<comment type="similarity">
    <text evidence="3 11 12">Belongs to the ATPase epsilon chain family.</text>
</comment>
<evidence type="ECO:0000256" key="8">
    <source>
        <dbReference type="ARBA" id="ARBA00023136"/>
    </source>
</evidence>
<name>I0HZV6_CALAS</name>
<dbReference type="SUPFAM" id="SSF51344">
    <property type="entry name" value="Epsilon subunit of F1F0-ATP synthase N-terminal domain"/>
    <property type="match status" value="1"/>
</dbReference>
<dbReference type="NCBIfam" id="NF009977">
    <property type="entry name" value="PRK13442.1"/>
    <property type="match status" value="1"/>
</dbReference>
<dbReference type="OrthoDB" id="9804110at2"/>
<evidence type="ECO:0000256" key="10">
    <source>
        <dbReference type="ARBA" id="ARBA00023310"/>
    </source>
</evidence>
<evidence type="ECO:0000256" key="7">
    <source>
        <dbReference type="ARBA" id="ARBA00023065"/>
    </source>
</evidence>
<dbReference type="GO" id="GO:0005886">
    <property type="term" value="C:plasma membrane"/>
    <property type="evidence" value="ECO:0007669"/>
    <property type="project" value="UniProtKB-SubCell"/>
</dbReference>
<evidence type="ECO:0000313" key="16">
    <source>
        <dbReference type="EMBL" id="BAL98543.1"/>
    </source>
</evidence>
<feature type="domain" description="ATP synthase F1 complex delta/epsilon subunit N-terminal" evidence="15">
    <location>
        <begin position="3"/>
        <end position="81"/>
    </location>
</feature>
<dbReference type="eggNOG" id="COG0355">
    <property type="taxonomic scope" value="Bacteria"/>
</dbReference>
<keyword evidence="4 11" id="KW-0813">Transport</keyword>
<keyword evidence="11" id="KW-0997">Cell inner membrane</keyword>
<organism evidence="16 17">
    <name type="scientific">Caldilinea aerophila (strain DSM 14535 / JCM 11387 / NBRC 104270 / STL-6-O1)</name>
    <dbReference type="NCBI Taxonomy" id="926550"/>
    <lineage>
        <taxon>Bacteria</taxon>
        <taxon>Bacillati</taxon>
        <taxon>Chloroflexota</taxon>
        <taxon>Caldilineae</taxon>
        <taxon>Caldilineales</taxon>
        <taxon>Caldilineaceae</taxon>
        <taxon>Caldilinea</taxon>
    </lineage>
</organism>
<gene>
    <name evidence="11 16" type="primary">atpC</name>
    <name evidence="16" type="ordered locus">CLDAP_05040</name>
</gene>
<proteinExistence type="inferred from homology"/>
<evidence type="ECO:0000256" key="4">
    <source>
        <dbReference type="ARBA" id="ARBA00022448"/>
    </source>
</evidence>
<dbReference type="Pfam" id="PF02823">
    <property type="entry name" value="ATP-synt_DE_N"/>
    <property type="match status" value="1"/>
</dbReference>
<dbReference type="AlphaFoldDB" id="I0HZV6"/>
<dbReference type="InterPro" id="IPR020547">
    <property type="entry name" value="ATP_synth_F1_esu_C"/>
</dbReference>
<dbReference type="EMBL" id="AP012337">
    <property type="protein sequence ID" value="BAL98543.1"/>
    <property type="molecule type" value="Genomic_DNA"/>
</dbReference>
<dbReference type="GO" id="GO:0046933">
    <property type="term" value="F:proton-transporting ATP synthase activity, rotational mechanism"/>
    <property type="evidence" value="ECO:0007669"/>
    <property type="project" value="UniProtKB-UniRule"/>
</dbReference>
<dbReference type="Proteomes" id="UP000007880">
    <property type="component" value="Chromosome"/>
</dbReference>
<dbReference type="InterPro" id="IPR020546">
    <property type="entry name" value="ATP_synth_F1_dsu/esu_N"/>
</dbReference>
<dbReference type="HOGENOM" id="CLU_084338_1_3_0"/>
<evidence type="ECO:0000256" key="5">
    <source>
        <dbReference type="ARBA" id="ARBA00022475"/>
    </source>
</evidence>
<evidence type="ECO:0000256" key="11">
    <source>
        <dbReference type="HAMAP-Rule" id="MF_00530"/>
    </source>
</evidence>
<dbReference type="GO" id="GO:0005524">
    <property type="term" value="F:ATP binding"/>
    <property type="evidence" value="ECO:0007669"/>
    <property type="project" value="UniProtKB-UniRule"/>
</dbReference>
<dbReference type="GO" id="GO:0045259">
    <property type="term" value="C:proton-transporting ATP synthase complex"/>
    <property type="evidence" value="ECO:0007669"/>
    <property type="project" value="UniProtKB-KW"/>
</dbReference>
<evidence type="ECO:0000256" key="3">
    <source>
        <dbReference type="ARBA" id="ARBA00005712"/>
    </source>
</evidence>